<reference evidence="1 2" key="1">
    <citation type="journal article" date="2016" name="Nat. Commun.">
        <title>Thousands of microbial genomes shed light on interconnected biogeochemical processes in an aquifer system.</title>
        <authorList>
            <person name="Anantharaman K."/>
            <person name="Brown C.T."/>
            <person name="Hug L.A."/>
            <person name="Sharon I."/>
            <person name="Castelle C.J."/>
            <person name="Probst A.J."/>
            <person name="Thomas B.C."/>
            <person name="Singh A."/>
            <person name="Wilkins M.J."/>
            <person name="Karaoz U."/>
            <person name="Brodie E.L."/>
            <person name="Williams K.H."/>
            <person name="Hubbard S.S."/>
            <person name="Banfield J.F."/>
        </authorList>
    </citation>
    <scope>NUCLEOTIDE SEQUENCE [LARGE SCALE GENOMIC DNA]</scope>
</reference>
<gene>
    <name evidence="1" type="ORF">A2310_03085</name>
</gene>
<dbReference type="AlphaFoldDB" id="A0A1F4ST00"/>
<accession>A0A1F4ST00</accession>
<evidence type="ECO:0000313" key="1">
    <source>
        <dbReference type="EMBL" id="OGC23560.1"/>
    </source>
</evidence>
<organism evidence="1 2">
    <name type="scientific">candidate division WOR-1 bacterium RIFOXYB2_FULL_37_13</name>
    <dbReference type="NCBI Taxonomy" id="1802579"/>
    <lineage>
        <taxon>Bacteria</taxon>
        <taxon>Bacillati</taxon>
        <taxon>Saganbacteria</taxon>
    </lineage>
</organism>
<comment type="caution">
    <text evidence="1">The sequence shown here is derived from an EMBL/GenBank/DDBJ whole genome shotgun (WGS) entry which is preliminary data.</text>
</comment>
<protein>
    <submittedName>
        <fullName evidence="1">Uncharacterized protein</fullName>
    </submittedName>
</protein>
<dbReference type="Proteomes" id="UP000178417">
    <property type="component" value="Unassembled WGS sequence"/>
</dbReference>
<sequence>MKILSLGERIKAITSQSGKIGVFLSRKLTIQNHPIAFLSIGNSKAFLSSGMGFHATVGRKTVFPNEGVDIRIGDKNIPLNYFTISPDISTDNEIIFKLSVLVNHPQLGIKKIDGSIMALSIESEAYTLLHGDEIIIPLSTLSNDAKRDNLLLRFSLIEDIPTQRASTCTSLVSVQKYSSANKTYDTATKLVNLSRDLNNFIDRRKAMKTLLEMDSLPAWGVLLSNPWFCDLLFTGRHPDKLLRILALANDGLMPATNFINTCVPYFSQEALTRIHGANLLVLFVRAMDDSALSILARRDNIPFNKVTTGTPSPLDIVFAGIARRMESTPAIKSIAVERLKELKKIAINNLAWAGCLRDILTKLDGSSLVAISRTNDPEFMFDLKDTNHPADILVECQLEDLRKNATEEVSIYFKEKLTKEKWSYAYLGHLASFQILDQILTTLNLTERELVRLLENTYRSLDFLTDSRMKVKTKEKKDIPLIQKTLAVIVKHTIAQAESGNDSAKQRLYYIYVNAEEIKRDNKGRAIFKHPIKNFLIRETLWEKIEQLKQKPYSSA</sequence>
<proteinExistence type="predicted"/>
<dbReference type="EMBL" id="MEUB01000017">
    <property type="protein sequence ID" value="OGC23560.1"/>
    <property type="molecule type" value="Genomic_DNA"/>
</dbReference>
<evidence type="ECO:0000313" key="2">
    <source>
        <dbReference type="Proteomes" id="UP000178417"/>
    </source>
</evidence>
<name>A0A1F4ST00_UNCSA</name>